<dbReference type="EMBL" id="CP000360">
    <property type="protein sequence ID" value="ABF42024.1"/>
    <property type="molecule type" value="Genomic_DNA"/>
</dbReference>
<feature type="region of interest" description="Disordered" evidence="2">
    <location>
        <begin position="30"/>
        <end position="53"/>
    </location>
</feature>
<dbReference type="AlphaFoldDB" id="Q1IM76"/>
<dbReference type="PROSITE" id="PS50968">
    <property type="entry name" value="BIOTINYL_LIPOYL"/>
    <property type="match status" value="1"/>
</dbReference>
<gene>
    <name evidence="4" type="ordered locus">Acid345_3023</name>
</gene>
<dbReference type="Proteomes" id="UP000002432">
    <property type="component" value="Chromosome"/>
</dbReference>
<evidence type="ECO:0000256" key="1">
    <source>
        <dbReference type="ARBA" id="ARBA00023267"/>
    </source>
</evidence>
<dbReference type="PANTHER" id="PTHR45266:SF3">
    <property type="entry name" value="OXALOACETATE DECARBOXYLASE ALPHA CHAIN"/>
    <property type="match status" value="1"/>
</dbReference>
<dbReference type="PANTHER" id="PTHR45266">
    <property type="entry name" value="OXALOACETATE DECARBOXYLASE ALPHA CHAIN"/>
    <property type="match status" value="1"/>
</dbReference>
<keyword evidence="5" id="KW-1185">Reference proteome</keyword>
<dbReference type="HOGENOM" id="CLU_016733_5_2_0"/>
<dbReference type="InterPro" id="IPR050709">
    <property type="entry name" value="Biotin_Carboxyl_Carrier/Decarb"/>
</dbReference>
<evidence type="ECO:0000259" key="3">
    <source>
        <dbReference type="PROSITE" id="PS50968"/>
    </source>
</evidence>
<dbReference type="Pfam" id="PF00364">
    <property type="entry name" value="Biotin_lipoyl"/>
    <property type="match status" value="1"/>
</dbReference>
<name>Q1IM76_KORVE</name>
<dbReference type="Gene3D" id="2.40.50.100">
    <property type="match status" value="1"/>
</dbReference>
<evidence type="ECO:0000256" key="2">
    <source>
        <dbReference type="SAM" id="MobiDB-lite"/>
    </source>
</evidence>
<keyword evidence="1" id="KW-0092">Biotin</keyword>
<dbReference type="CDD" id="cd06850">
    <property type="entry name" value="biotinyl_domain"/>
    <property type="match status" value="1"/>
</dbReference>
<accession>Q1IM76</accession>
<proteinExistence type="predicted"/>
<dbReference type="FunFam" id="2.40.50.100:FF:000003">
    <property type="entry name" value="Acetyl-CoA carboxylase biotin carboxyl carrier protein"/>
    <property type="match status" value="1"/>
</dbReference>
<sequence length="135" mass="14096">MKLNITVDGKAYEVDVEVQDEDHGRSLGGYIPPHPQSSSAALPSAPAAATPVANGARGPVAGVNEAKVCRSPIAGIVIKINAQIGQQLQANDLLLVLEAMKMETNVTAPVSGKVKDIFIRPGDGVTVNQVLVEFE</sequence>
<dbReference type="RefSeq" id="WP_011523825.1">
    <property type="nucleotide sequence ID" value="NC_008009.1"/>
</dbReference>
<dbReference type="PROSITE" id="PS00188">
    <property type="entry name" value="BIOTIN"/>
    <property type="match status" value="1"/>
</dbReference>
<evidence type="ECO:0000313" key="4">
    <source>
        <dbReference type="EMBL" id="ABF42024.1"/>
    </source>
</evidence>
<protein>
    <submittedName>
        <fullName evidence="4">Biotin/lipoyl attachment</fullName>
    </submittedName>
</protein>
<dbReference type="InterPro" id="IPR001882">
    <property type="entry name" value="Biotin_BS"/>
</dbReference>
<evidence type="ECO:0000313" key="5">
    <source>
        <dbReference type="Proteomes" id="UP000002432"/>
    </source>
</evidence>
<dbReference type="InterPro" id="IPR000089">
    <property type="entry name" value="Biotin_lipoyl"/>
</dbReference>
<feature type="compositionally biased region" description="Low complexity" evidence="2">
    <location>
        <begin position="36"/>
        <end position="53"/>
    </location>
</feature>
<dbReference type="KEGG" id="aba:Acid345_3023"/>
<dbReference type="SUPFAM" id="SSF51230">
    <property type="entry name" value="Single hybrid motif"/>
    <property type="match status" value="1"/>
</dbReference>
<dbReference type="EnsemblBacteria" id="ABF42024">
    <property type="protein sequence ID" value="ABF42024"/>
    <property type="gene ID" value="Acid345_3023"/>
</dbReference>
<dbReference type="InterPro" id="IPR011053">
    <property type="entry name" value="Single_hybrid_motif"/>
</dbReference>
<feature type="domain" description="Lipoyl-binding" evidence="3">
    <location>
        <begin position="60"/>
        <end position="135"/>
    </location>
</feature>
<dbReference type="OrthoDB" id="123028at2"/>
<organism evidence="4 5">
    <name type="scientific">Koribacter versatilis (strain Ellin345)</name>
    <dbReference type="NCBI Taxonomy" id="204669"/>
    <lineage>
        <taxon>Bacteria</taxon>
        <taxon>Pseudomonadati</taxon>
        <taxon>Acidobacteriota</taxon>
        <taxon>Terriglobia</taxon>
        <taxon>Terriglobales</taxon>
        <taxon>Candidatus Korobacteraceae</taxon>
        <taxon>Candidatus Korobacter</taxon>
    </lineage>
</organism>
<dbReference type="STRING" id="204669.Acid345_3023"/>
<reference evidence="4 5" key="1">
    <citation type="journal article" date="2009" name="Appl. Environ. Microbiol.">
        <title>Three genomes from the phylum Acidobacteria provide insight into the lifestyles of these microorganisms in soils.</title>
        <authorList>
            <person name="Ward N.L."/>
            <person name="Challacombe J.F."/>
            <person name="Janssen P.H."/>
            <person name="Henrissat B."/>
            <person name="Coutinho P.M."/>
            <person name="Wu M."/>
            <person name="Xie G."/>
            <person name="Haft D.H."/>
            <person name="Sait M."/>
            <person name="Badger J."/>
            <person name="Barabote R.D."/>
            <person name="Bradley B."/>
            <person name="Brettin T.S."/>
            <person name="Brinkac L.M."/>
            <person name="Bruce D."/>
            <person name="Creasy T."/>
            <person name="Daugherty S.C."/>
            <person name="Davidsen T.M."/>
            <person name="DeBoy R.T."/>
            <person name="Detter J.C."/>
            <person name="Dodson R.J."/>
            <person name="Durkin A.S."/>
            <person name="Ganapathy A."/>
            <person name="Gwinn-Giglio M."/>
            <person name="Han C.S."/>
            <person name="Khouri H."/>
            <person name="Kiss H."/>
            <person name="Kothari S.P."/>
            <person name="Madupu R."/>
            <person name="Nelson K.E."/>
            <person name="Nelson W.C."/>
            <person name="Paulsen I."/>
            <person name="Penn K."/>
            <person name="Ren Q."/>
            <person name="Rosovitz M.J."/>
            <person name="Selengut J.D."/>
            <person name="Shrivastava S."/>
            <person name="Sullivan S.A."/>
            <person name="Tapia R."/>
            <person name="Thompson L.S."/>
            <person name="Watkins K.L."/>
            <person name="Yang Q."/>
            <person name="Yu C."/>
            <person name="Zafar N."/>
            <person name="Zhou L."/>
            <person name="Kuske C.R."/>
        </authorList>
    </citation>
    <scope>NUCLEOTIDE SEQUENCE [LARGE SCALE GENOMIC DNA]</scope>
    <source>
        <strain evidence="4 5">Ellin345</strain>
    </source>
</reference>
<dbReference type="eggNOG" id="COG4770">
    <property type="taxonomic scope" value="Bacteria"/>
</dbReference>